<evidence type="ECO:0000259" key="7">
    <source>
        <dbReference type="Pfam" id="PF12698"/>
    </source>
</evidence>
<feature type="transmembrane region" description="Helical" evidence="6">
    <location>
        <begin position="192"/>
        <end position="213"/>
    </location>
</feature>
<name>A0AB39HSI6_9BACI</name>
<feature type="domain" description="ABC-2 type transporter transmembrane" evidence="7">
    <location>
        <begin position="19"/>
        <end position="389"/>
    </location>
</feature>
<comment type="subcellular location">
    <subcellularLocation>
        <location evidence="1">Cell membrane</location>
        <topology evidence="1">Multi-pass membrane protein</topology>
    </subcellularLocation>
</comment>
<keyword evidence="4 6" id="KW-1133">Transmembrane helix</keyword>
<sequence>MRNSMKIANWEVKRNLKNKSFLIGLFITPVIFLFFMIVPSLFGDSDEDSAEVTVLVKDELNVFDQLQEQATQETFSDWDIQQTDDTDEAIQEQLNEAENTAYISITVEAFDSGVIPVYTSENMIDYFDGQLQAFIEPLRVLQLQNLDLTKEQLATIEQGLQLQFENVEGSESEGGFSIGFSTDDESDVLERVVPGIFAGVILFSIVISGMMIFQSASQEKKDKIAEIVLSSVTPNELMQGKIIGYFILGIVQVFIWLVMIVPVLIWRTGLPILEYIFVPELAILLLIALLGYLVFASLFVGVGATVEDASTSGNFQGMLFMLPFIPFFFIAPIISNPSGVVAQILSYIPFTSPAILLVRLTMLEEWPWVEIIIAIVILIFSAWLLMKLAGKIFKTGILLYGKNATPKEIWKWLWM</sequence>
<evidence type="ECO:0000256" key="6">
    <source>
        <dbReference type="SAM" id="Phobius"/>
    </source>
</evidence>
<reference evidence="8" key="1">
    <citation type="submission" date="2024-07" db="EMBL/GenBank/DDBJ databases">
        <title>Halotolerant mesophilic bacterium Ornithinibacillus sp. 4-3, sp. nov., isolated from soil.</title>
        <authorList>
            <person name="Sidarenka A.V."/>
            <person name="Guliayeva D.E."/>
            <person name="Leanovich S.I."/>
            <person name="Hileuskaya K.S."/>
            <person name="Akhremchuk A.E."/>
            <person name="Sikolenko M.A."/>
            <person name="Valentovich L.N."/>
        </authorList>
    </citation>
    <scope>NUCLEOTIDE SEQUENCE</scope>
    <source>
        <strain evidence="8">4-3</strain>
    </source>
</reference>
<dbReference type="RefSeq" id="WP_368653431.1">
    <property type="nucleotide sequence ID" value="NZ_CP162599.1"/>
</dbReference>
<keyword evidence="3 6" id="KW-0812">Transmembrane</keyword>
<evidence type="ECO:0000256" key="2">
    <source>
        <dbReference type="ARBA" id="ARBA00022475"/>
    </source>
</evidence>
<proteinExistence type="predicted"/>
<dbReference type="InterPro" id="IPR013525">
    <property type="entry name" value="ABC2_TM"/>
</dbReference>
<protein>
    <submittedName>
        <fullName evidence="8">ABC transporter permease</fullName>
    </submittedName>
</protein>
<dbReference type="AlphaFoldDB" id="A0AB39HSI6"/>
<dbReference type="Pfam" id="PF12698">
    <property type="entry name" value="ABC2_membrane_3"/>
    <property type="match status" value="1"/>
</dbReference>
<organism evidence="8">
    <name type="scientific">Ornithinibacillus sp. 4-3</name>
    <dbReference type="NCBI Taxonomy" id="3231488"/>
    <lineage>
        <taxon>Bacteria</taxon>
        <taxon>Bacillati</taxon>
        <taxon>Bacillota</taxon>
        <taxon>Bacilli</taxon>
        <taxon>Bacillales</taxon>
        <taxon>Bacillaceae</taxon>
        <taxon>Ornithinibacillus</taxon>
    </lineage>
</organism>
<feature type="transmembrane region" description="Helical" evidence="6">
    <location>
        <begin position="21"/>
        <end position="42"/>
    </location>
</feature>
<dbReference type="InterPro" id="IPR051449">
    <property type="entry name" value="ABC-2_transporter_component"/>
</dbReference>
<keyword evidence="5 6" id="KW-0472">Membrane</keyword>
<dbReference type="GO" id="GO:0005886">
    <property type="term" value="C:plasma membrane"/>
    <property type="evidence" value="ECO:0007669"/>
    <property type="project" value="UniProtKB-SubCell"/>
</dbReference>
<dbReference type="PANTHER" id="PTHR30294">
    <property type="entry name" value="MEMBRANE COMPONENT OF ABC TRANSPORTER YHHJ-RELATED"/>
    <property type="match status" value="1"/>
</dbReference>
<keyword evidence="2" id="KW-1003">Cell membrane</keyword>
<dbReference type="PANTHER" id="PTHR30294:SF29">
    <property type="entry name" value="MULTIDRUG ABC TRANSPORTER PERMEASE YBHS-RELATED"/>
    <property type="match status" value="1"/>
</dbReference>
<feature type="transmembrane region" description="Helical" evidence="6">
    <location>
        <begin position="368"/>
        <end position="386"/>
    </location>
</feature>
<evidence type="ECO:0000256" key="1">
    <source>
        <dbReference type="ARBA" id="ARBA00004651"/>
    </source>
</evidence>
<feature type="transmembrane region" description="Helical" evidence="6">
    <location>
        <begin position="281"/>
        <end position="306"/>
    </location>
</feature>
<evidence type="ECO:0000256" key="5">
    <source>
        <dbReference type="ARBA" id="ARBA00023136"/>
    </source>
</evidence>
<evidence type="ECO:0000313" key="8">
    <source>
        <dbReference type="EMBL" id="XDK32743.1"/>
    </source>
</evidence>
<evidence type="ECO:0000256" key="3">
    <source>
        <dbReference type="ARBA" id="ARBA00022692"/>
    </source>
</evidence>
<accession>A0AB39HSI6</accession>
<dbReference type="EMBL" id="CP162599">
    <property type="protein sequence ID" value="XDK32743.1"/>
    <property type="molecule type" value="Genomic_DNA"/>
</dbReference>
<dbReference type="GO" id="GO:0140359">
    <property type="term" value="F:ABC-type transporter activity"/>
    <property type="evidence" value="ECO:0007669"/>
    <property type="project" value="InterPro"/>
</dbReference>
<evidence type="ECO:0000256" key="4">
    <source>
        <dbReference type="ARBA" id="ARBA00022989"/>
    </source>
</evidence>
<gene>
    <name evidence="8" type="ORF">AB4Y30_17310</name>
</gene>
<feature type="transmembrane region" description="Helical" evidence="6">
    <location>
        <begin position="318"/>
        <end position="348"/>
    </location>
</feature>
<feature type="transmembrane region" description="Helical" evidence="6">
    <location>
        <begin position="242"/>
        <end position="266"/>
    </location>
</feature>